<dbReference type="GO" id="GO:0016887">
    <property type="term" value="F:ATP hydrolysis activity"/>
    <property type="evidence" value="ECO:0007669"/>
    <property type="project" value="InterPro"/>
</dbReference>
<evidence type="ECO:0000313" key="15">
    <source>
        <dbReference type="EMBL" id="GCD47388.1"/>
    </source>
</evidence>
<evidence type="ECO:0000256" key="4">
    <source>
        <dbReference type="ARBA" id="ARBA00022519"/>
    </source>
</evidence>
<dbReference type="FunFam" id="3.40.50.300:FF:000221">
    <property type="entry name" value="Multidrug ABC transporter ATP-binding protein"/>
    <property type="match status" value="1"/>
</dbReference>
<evidence type="ECO:0000259" key="14">
    <source>
        <dbReference type="PROSITE" id="PS50929"/>
    </source>
</evidence>
<dbReference type="PROSITE" id="PS50929">
    <property type="entry name" value="ABC_TM1F"/>
    <property type="match status" value="1"/>
</dbReference>
<evidence type="ECO:0000313" key="16">
    <source>
        <dbReference type="Proteomes" id="UP000286746"/>
    </source>
</evidence>
<evidence type="ECO:0000256" key="10">
    <source>
        <dbReference type="ARBA" id="ARBA00023455"/>
    </source>
</evidence>
<dbReference type="Proteomes" id="UP000286746">
    <property type="component" value="Unassembled WGS sequence"/>
</dbReference>
<dbReference type="GO" id="GO:0005524">
    <property type="term" value="F:ATP binding"/>
    <property type="evidence" value="ECO:0007669"/>
    <property type="project" value="UniProtKB-KW"/>
</dbReference>
<keyword evidence="16" id="KW-1185">Reference proteome</keyword>
<dbReference type="RefSeq" id="WP_125057510.1">
    <property type="nucleotide sequence ID" value="NZ_BHZD01000001.1"/>
</dbReference>
<protein>
    <submittedName>
        <fullName evidence="15">ABC transporter ATP-binding protein</fullName>
    </submittedName>
</protein>
<feature type="transmembrane region" description="Helical" evidence="12">
    <location>
        <begin position="179"/>
        <end position="195"/>
    </location>
</feature>
<dbReference type="PROSITE" id="PS50893">
    <property type="entry name" value="ABC_TRANSPORTER_2"/>
    <property type="match status" value="1"/>
</dbReference>
<dbReference type="GO" id="GO:0005886">
    <property type="term" value="C:plasma membrane"/>
    <property type="evidence" value="ECO:0007669"/>
    <property type="project" value="UniProtKB-SubCell"/>
</dbReference>
<evidence type="ECO:0000256" key="6">
    <source>
        <dbReference type="ARBA" id="ARBA00022741"/>
    </source>
</evidence>
<keyword evidence="7 15" id="KW-0067">ATP-binding</keyword>
<dbReference type="InterPro" id="IPR039421">
    <property type="entry name" value="Type_1_exporter"/>
</dbReference>
<dbReference type="Pfam" id="PF00664">
    <property type="entry name" value="ABC_membrane"/>
    <property type="match status" value="1"/>
</dbReference>
<dbReference type="InterPro" id="IPR036640">
    <property type="entry name" value="ABC1_TM_sf"/>
</dbReference>
<keyword evidence="3" id="KW-1003">Cell membrane</keyword>
<evidence type="ECO:0000256" key="2">
    <source>
        <dbReference type="ARBA" id="ARBA00022448"/>
    </source>
</evidence>
<dbReference type="PANTHER" id="PTHR24221">
    <property type="entry name" value="ATP-BINDING CASSETTE SUB-FAMILY B"/>
    <property type="match status" value="1"/>
</dbReference>
<dbReference type="PANTHER" id="PTHR24221:SF654">
    <property type="entry name" value="ATP-BINDING CASSETTE SUB-FAMILY B MEMBER 6"/>
    <property type="match status" value="1"/>
</dbReference>
<dbReference type="SUPFAM" id="SSF52540">
    <property type="entry name" value="P-loop containing nucleoside triphosphate hydrolases"/>
    <property type="match status" value="1"/>
</dbReference>
<dbReference type="CDD" id="cd07346">
    <property type="entry name" value="ABC_6TM_exporters"/>
    <property type="match status" value="1"/>
</dbReference>
<dbReference type="InterPro" id="IPR003439">
    <property type="entry name" value="ABC_transporter-like_ATP-bd"/>
</dbReference>
<dbReference type="Gene3D" id="1.20.1560.10">
    <property type="entry name" value="ABC transporter type 1, transmembrane domain"/>
    <property type="match status" value="1"/>
</dbReference>
<keyword evidence="2" id="KW-0813">Transport</keyword>
<feature type="transmembrane region" description="Helical" evidence="12">
    <location>
        <begin position="58"/>
        <end position="80"/>
    </location>
</feature>
<feature type="domain" description="ABC transporter" evidence="13">
    <location>
        <begin position="377"/>
        <end position="610"/>
    </location>
</feature>
<evidence type="ECO:0000256" key="5">
    <source>
        <dbReference type="ARBA" id="ARBA00022692"/>
    </source>
</evidence>
<evidence type="ECO:0000256" key="12">
    <source>
        <dbReference type="SAM" id="Phobius"/>
    </source>
</evidence>
<comment type="caution">
    <text evidence="15">The sequence shown here is derived from an EMBL/GenBank/DDBJ whole genome shotgun (WGS) entry which is preliminary data.</text>
</comment>
<evidence type="ECO:0000256" key="8">
    <source>
        <dbReference type="ARBA" id="ARBA00022989"/>
    </source>
</evidence>
<gene>
    <name evidence="15" type="ORF">GKJPGBOP_07154</name>
</gene>
<dbReference type="SUPFAM" id="SSF90123">
    <property type="entry name" value="ABC transporter transmembrane region"/>
    <property type="match status" value="1"/>
</dbReference>
<keyword evidence="4" id="KW-0997">Cell inner membrane</keyword>
<evidence type="ECO:0000256" key="7">
    <source>
        <dbReference type="ARBA" id="ARBA00022840"/>
    </source>
</evidence>
<feature type="domain" description="ABC transmembrane type-1" evidence="14">
    <location>
        <begin position="59"/>
        <end position="346"/>
    </location>
</feature>
<dbReference type="AlphaFoldDB" id="A0A401WDJ8"/>
<sequence length="624" mass="65573">MATTEQVSTLTDGTGGRAADDPTAAGEPPGAARGGPEEQAAQGRRMLVRLLRPYRGRLVAVLVLQAVGALAGLAPLLALAEIGRELLAPGPADRTAVWTAVASGAAGLLVRVLFTAAAGGCGHLVDGDLHLSLRKSLAQRLGRVPLGWFSRRSSGEVNGVVQGDVDTLHHLIAHTPGEFTSAVVVPVASLAYLAWVDWRLTLVALIPVLFGIAVHRLLSSEERRRQGMAVGQAMGRIGASSVEFVQGISVVKTFGGAGRVHQRYRRAADDFADFFLGYVAGSAGLASLSALVLAPPFVLLLILTGGTLLITQGAMPPAELLPFLLLSVALTAPVAALGHGMDNIHAAERSADRIHEMLSARPLPVPDHPALPDGDRVEYRGVGFAYDDGHPVLHDIDLVLEPGTTTALVGPSGAGKSTLAQMLPRFFDPTRGAVLLGGVDVRDIGDEQLYQRVAFIFQDVRVLRATVAENIALAVPDADRSAVVAAARAAGLHERVAALPHGYDSVLGEDIGLSGGEAQRLGIARALLIDAPVLVLDEAMSFADAKTQAELRRALDVLRAGRTQLVIAHRLETVTRADRIVVMEGGRIVESGTYQELMGAGGKLAQMWRAQHRHGNGTHEGTGR</sequence>
<dbReference type="GO" id="GO:0140359">
    <property type="term" value="F:ABC-type transporter activity"/>
    <property type="evidence" value="ECO:0007669"/>
    <property type="project" value="InterPro"/>
</dbReference>
<keyword evidence="8 12" id="KW-1133">Transmembrane helix</keyword>
<proteinExistence type="inferred from homology"/>
<dbReference type="Gene3D" id="3.40.50.300">
    <property type="entry name" value="P-loop containing nucleotide triphosphate hydrolases"/>
    <property type="match status" value="1"/>
</dbReference>
<dbReference type="InterPro" id="IPR017871">
    <property type="entry name" value="ABC_transporter-like_CS"/>
</dbReference>
<dbReference type="EMBL" id="BHZD01000001">
    <property type="protein sequence ID" value="GCD47388.1"/>
    <property type="molecule type" value="Genomic_DNA"/>
</dbReference>
<evidence type="ECO:0000256" key="9">
    <source>
        <dbReference type="ARBA" id="ARBA00023136"/>
    </source>
</evidence>
<evidence type="ECO:0000259" key="13">
    <source>
        <dbReference type="PROSITE" id="PS50893"/>
    </source>
</evidence>
<feature type="compositionally biased region" description="Polar residues" evidence="11">
    <location>
        <begin position="1"/>
        <end position="12"/>
    </location>
</feature>
<comment type="similarity">
    <text evidence="10">Belongs to the ABC transporter superfamily. Siderophore-Fe(3+) uptake transporter (SIUT) (TC 3.A.1.21) family.</text>
</comment>
<name>A0A401WDJ8_STREY</name>
<dbReference type="SMART" id="SM00382">
    <property type="entry name" value="AAA"/>
    <property type="match status" value="1"/>
</dbReference>
<dbReference type="InterPro" id="IPR003593">
    <property type="entry name" value="AAA+_ATPase"/>
</dbReference>
<feature type="transmembrane region" description="Helical" evidence="12">
    <location>
        <begin position="100"/>
        <end position="125"/>
    </location>
</feature>
<dbReference type="Pfam" id="PF00005">
    <property type="entry name" value="ABC_tran"/>
    <property type="match status" value="1"/>
</dbReference>
<keyword evidence="6" id="KW-0547">Nucleotide-binding</keyword>
<dbReference type="InterPro" id="IPR027417">
    <property type="entry name" value="P-loop_NTPase"/>
</dbReference>
<reference evidence="15 16" key="1">
    <citation type="submission" date="2018-11" db="EMBL/GenBank/DDBJ databases">
        <title>Whole genome sequence of Streptomyces paromomycinus NBRC 15454(T).</title>
        <authorList>
            <person name="Komaki H."/>
            <person name="Tamura T."/>
        </authorList>
    </citation>
    <scope>NUCLEOTIDE SEQUENCE [LARGE SCALE GENOMIC DNA]</scope>
    <source>
        <strain evidence="15 16">NBRC 15454</strain>
    </source>
</reference>
<feature type="transmembrane region" description="Helical" evidence="12">
    <location>
        <begin position="201"/>
        <end position="218"/>
    </location>
</feature>
<feature type="region of interest" description="Disordered" evidence="11">
    <location>
        <begin position="1"/>
        <end position="39"/>
    </location>
</feature>
<keyword evidence="9 12" id="KW-0472">Membrane</keyword>
<evidence type="ECO:0000256" key="1">
    <source>
        <dbReference type="ARBA" id="ARBA00004429"/>
    </source>
</evidence>
<accession>A0A401WDJ8</accession>
<feature type="transmembrane region" description="Helical" evidence="12">
    <location>
        <begin position="275"/>
        <end position="303"/>
    </location>
</feature>
<feature type="compositionally biased region" description="Low complexity" evidence="11">
    <location>
        <begin position="21"/>
        <end position="31"/>
    </location>
</feature>
<comment type="subcellular location">
    <subcellularLocation>
        <location evidence="1">Cell inner membrane</location>
        <topology evidence="1">Multi-pass membrane protein</topology>
    </subcellularLocation>
</comment>
<dbReference type="InterPro" id="IPR011527">
    <property type="entry name" value="ABC1_TM_dom"/>
</dbReference>
<dbReference type="PROSITE" id="PS00211">
    <property type="entry name" value="ABC_TRANSPORTER_1"/>
    <property type="match status" value="1"/>
</dbReference>
<evidence type="ECO:0000256" key="11">
    <source>
        <dbReference type="SAM" id="MobiDB-lite"/>
    </source>
</evidence>
<keyword evidence="5 12" id="KW-0812">Transmembrane</keyword>
<evidence type="ECO:0000256" key="3">
    <source>
        <dbReference type="ARBA" id="ARBA00022475"/>
    </source>
</evidence>
<organism evidence="15 16">
    <name type="scientific">Streptomyces paromomycinus</name>
    <name type="common">Streptomyces rimosus subsp. paromomycinus</name>
    <dbReference type="NCBI Taxonomy" id="92743"/>
    <lineage>
        <taxon>Bacteria</taxon>
        <taxon>Bacillati</taxon>
        <taxon>Actinomycetota</taxon>
        <taxon>Actinomycetes</taxon>
        <taxon>Kitasatosporales</taxon>
        <taxon>Streptomycetaceae</taxon>
        <taxon>Streptomyces</taxon>
    </lineage>
</organism>